<keyword evidence="2" id="KW-1185">Reference proteome</keyword>
<accession>A0ABR7HLW1</accession>
<comment type="caution">
    <text evidence="1">The sequence shown here is derived from an EMBL/GenBank/DDBJ whole genome shotgun (WGS) entry which is preliminary data.</text>
</comment>
<dbReference type="Proteomes" id="UP000636755">
    <property type="component" value="Unassembled WGS sequence"/>
</dbReference>
<name>A0ABR7HLW1_9FIRM</name>
<dbReference type="EMBL" id="JACOPS010000003">
    <property type="protein sequence ID" value="MBC5728484.1"/>
    <property type="molecule type" value="Genomic_DNA"/>
</dbReference>
<sequence length="56" mass="6898">MFKETDYYDRKMNIWDCDKKIDLEKPAPQNLRYTNTIDTIIEFYKPVRSLLFLSEF</sequence>
<dbReference type="RefSeq" id="WP_186935593.1">
    <property type="nucleotide sequence ID" value="NZ_JACOPS010000003.1"/>
</dbReference>
<organism evidence="1 2">
    <name type="scientific">Ruminococcus intestinalis</name>
    <dbReference type="NCBI Taxonomy" id="2763066"/>
    <lineage>
        <taxon>Bacteria</taxon>
        <taxon>Bacillati</taxon>
        <taxon>Bacillota</taxon>
        <taxon>Clostridia</taxon>
        <taxon>Eubacteriales</taxon>
        <taxon>Oscillospiraceae</taxon>
        <taxon>Ruminococcus</taxon>
    </lineage>
</organism>
<reference evidence="1 2" key="1">
    <citation type="submission" date="2020-08" db="EMBL/GenBank/DDBJ databases">
        <title>Genome public.</title>
        <authorList>
            <person name="Liu C."/>
            <person name="Sun Q."/>
        </authorList>
    </citation>
    <scope>NUCLEOTIDE SEQUENCE [LARGE SCALE GENOMIC DNA]</scope>
    <source>
        <strain evidence="1 2">NSJ-71</strain>
    </source>
</reference>
<evidence type="ECO:0000313" key="1">
    <source>
        <dbReference type="EMBL" id="MBC5728484.1"/>
    </source>
</evidence>
<proteinExistence type="predicted"/>
<evidence type="ECO:0000313" key="2">
    <source>
        <dbReference type="Proteomes" id="UP000636755"/>
    </source>
</evidence>
<gene>
    <name evidence="1" type="ORF">H8R91_08125</name>
</gene>
<protein>
    <submittedName>
        <fullName evidence="1">Uncharacterized protein</fullName>
    </submittedName>
</protein>